<dbReference type="EMBL" id="JAPUFD010000015">
    <property type="protein sequence ID" value="MDI1491518.1"/>
    <property type="molecule type" value="Genomic_DNA"/>
</dbReference>
<sequence length="110" mass="12357">MSKPDPPESPRMYKIAKCDLRVVAGCEDEVASAEDFSRIIVQLGIRFKKIERVALRAPEFLSHVSSKPVNVFILDLEEDQPNLENSSPSEDLDVVQRVCKTLDAEVEDGR</sequence>
<reference evidence="1" key="1">
    <citation type="journal article" date="2023" name="Genome Biol. Evol.">
        <title>First Whole Genome Sequence and Flow Cytometry Genome Size Data for the Lichen-Forming Fungus Ramalina farinacea (Ascomycota).</title>
        <authorList>
            <person name="Llewellyn T."/>
            <person name="Mian S."/>
            <person name="Hill R."/>
            <person name="Leitch I.J."/>
            <person name="Gaya E."/>
        </authorList>
    </citation>
    <scope>NUCLEOTIDE SEQUENCE</scope>
    <source>
        <strain evidence="1">LIQ254RAFAR</strain>
    </source>
</reference>
<dbReference type="AlphaFoldDB" id="A0AA43QRY0"/>
<organism evidence="1 2">
    <name type="scientific">Ramalina farinacea</name>
    <dbReference type="NCBI Taxonomy" id="258253"/>
    <lineage>
        <taxon>Eukaryota</taxon>
        <taxon>Fungi</taxon>
        <taxon>Dikarya</taxon>
        <taxon>Ascomycota</taxon>
        <taxon>Pezizomycotina</taxon>
        <taxon>Lecanoromycetes</taxon>
        <taxon>OSLEUM clade</taxon>
        <taxon>Lecanoromycetidae</taxon>
        <taxon>Lecanorales</taxon>
        <taxon>Lecanorineae</taxon>
        <taxon>Ramalinaceae</taxon>
        <taxon>Ramalina</taxon>
    </lineage>
</organism>
<evidence type="ECO:0000313" key="1">
    <source>
        <dbReference type="EMBL" id="MDI1491518.1"/>
    </source>
</evidence>
<proteinExistence type="predicted"/>
<keyword evidence="2" id="KW-1185">Reference proteome</keyword>
<protein>
    <submittedName>
        <fullName evidence="1">Uncharacterized protein</fullName>
    </submittedName>
</protein>
<name>A0AA43QRY0_9LECA</name>
<accession>A0AA43QRY0</accession>
<dbReference type="Proteomes" id="UP001161017">
    <property type="component" value="Unassembled WGS sequence"/>
</dbReference>
<evidence type="ECO:0000313" key="2">
    <source>
        <dbReference type="Proteomes" id="UP001161017"/>
    </source>
</evidence>
<comment type="caution">
    <text evidence="1">The sequence shown here is derived from an EMBL/GenBank/DDBJ whole genome shotgun (WGS) entry which is preliminary data.</text>
</comment>
<gene>
    <name evidence="1" type="ORF">OHK93_002727</name>
</gene>